<dbReference type="EMBL" id="RQPJ01000014">
    <property type="protein sequence ID" value="RTE52784.1"/>
    <property type="molecule type" value="Genomic_DNA"/>
</dbReference>
<reference evidence="6 7" key="1">
    <citation type="submission" date="2018-11" db="EMBL/GenBank/DDBJ databases">
        <title>Arenibacter aquaticus sp.nov., a marine bacterium isolated from surface seawater in the South China Sea.</title>
        <authorList>
            <person name="Guo J."/>
            <person name="Sun J."/>
        </authorList>
    </citation>
    <scope>NUCLEOTIDE SEQUENCE [LARGE SCALE GENOMIC DNA]</scope>
    <source>
        <strain evidence="6 7">GUO666</strain>
    </source>
</reference>
<evidence type="ECO:0000256" key="4">
    <source>
        <dbReference type="PROSITE-ProRule" id="PRU00335"/>
    </source>
</evidence>
<keyword evidence="3" id="KW-0804">Transcription</keyword>
<dbReference type="Proteomes" id="UP000267585">
    <property type="component" value="Unassembled WGS sequence"/>
</dbReference>
<dbReference type="Gene3D" id="1.10.357.10">
    <property type="entry name" value="Tetracycline Repressor, domain 2"/>
    <property type="match status" value="1"/>
</dbReference>
<evidence type="ECO:0000256" key="1">
    <source>
        <dbReference type="ARBA" id="ARBA00023015"/>
    </source>
</evidence>
<keyword evidence="2 4" id="KW-0238">DNA-binding</keyword>
<dbReference type="OrthoDB" id="9795242at2"/>
<comment type="caution">
    <text evidence="6">The sequence shown here is derived from an EMBL/GenBank/DDBJ whole genome shotgun (WGS) entry which is preliminary data.</text>
</comment>
<dbReference type="PANTHER" id="PTHR47506:SF1">
    <property type="entry name" value="HTH-TYPE TRANSCRIPTIONAL REGULATOR YJDC"/>
    <property type="match status" value="1"/>
</dbReference>
<dbReference type="InterPro" id="IPR001647">
    <property type="entry name" value="HTH_TetR"/>
</dbReference>
<dbReference type="AlphaFoldDB" id="A0A430K110"/>
<evidence type="ECO:0000256" key="2">
    <source>
        <dbReference type="ARBA" id="ARBA00023125"/>
    </source>
</evidence>
<organism evidence="6 7">
    <name type="scientific">Arenibacter aquaticus</name>
    <dbReference type="NCBI Taxonomy" id="2489054"/>
    <lineage>
        <taxon>Bacteria</taxon>
        <taxon>Pseudomonadati</taxon>
        <taxon>Bacteroidota</taxon>
        <taxon>Flavobacteriia</taxon>
        <taxon>Flavobacteriales</taxon>
        <taxon>Flavobacteriaceae</taxon>
        <taxon>Arenibacter</taxon>
    </lineage>
</organism>
<accession>A0A430K110</accession>
<evidence type="ECO:0000259" key="5">
    <source>
        <dbReference type="PROSITE" id="PS50977"/>
    </source>
</evidence>
<evidence type="ECO:0000256" key="3">
    <source>
        <dbReference type="ARBA" id="ARBA00023163"/>
    </source>
</evidence>
<sequence length="187" mass="21560">MARKKQYNEQEVIDKAMALFWRNGYEATSVRMLEKEMGINQFSIYASFGSKHGVFLESINTYKKRIKCITDKLQASQNGKEGIKQYFYDFLKFARENNVNKGCLVTNTVNEIKKESDPVLMEELSKFADGIKQLFLNNLLQDPNKNPQLAKKQANYLMNCILGISVASKVFKQSELDDIIEITFMNI</sequence>
<proteinExistence type="predicted"/>
<protein>
    <submittedName>
        <fullName evidence="6">TetR/AcrR family transcriptional regulator</fullName>
    </submittedName>
</protein>
<gene>
    <name evidence="6" type="ORF">EHW67_14020</name>
</gene>
<keyword evidence="1" id="KW-0805">Transcription regulation</keyword>
<dbReference type="InterPro" id="IPR009057">
    <property type="entry name" value="Homeodomain-like_sf"/>
</dbReference>
<dbReference type="PANTHER" id="PTHR47506">
    <property type="entry name" value="TRANSCRIPTIONAL REGULATORY PROTEIN"/>
    <property type="match status" value="1"/>
</dbReference>
<dbReference type="GO" id="GO:0003677">
    <property type="term" value="F:DNA binding"/>
    <property type="evidence" value="ECO:0007669"/>
    <property type="project" value="UniProtKB-UniRule"/>
</dbReference>
<keyword evidence="7" id="KW-1185">Reference proteome</keyword>
<feature type="DNA-binding region" description="H-T-H motif" evidence="4">
    <location>
        <begin position="29"/>
        <end position="48"/>
    </location>
</feature>
<dbReference type="Gene3D" id="1.10.10.60">
    <property type="entry name" value="Homeodomain-like"/>
    <property type="match status" value="1"/>
</dbReference>
<dbReference type="PROSITE" id="PS50977">
    <property type="entry name" value="HTH_TETR_2"/>
    <property type="match status" value="1"/>
</dbReference>
<evidence type="ECO:0000313" key="7">
    <source>
        <dbReference type="Proteomes" id="UP000267585"/>
    </source>
</evidence>
<dbReference type="SUPFAM" id="SSF48498">
    <property type="entry name" value="Tetracyclin repressor-like, C-terminal domain"/>
    <property type="match status" value="1"/>
</dbReference>
<feature type="domain" description="HTH tetR-type" evidence="5">
    <location>
        <begin position="6"/>
        <end position="66"/>
    </location>
</feature>
<dbReference type="RefSeq" id="WP_126163017.1">
    <property type="nucleotide sequence ID" value="NZ_RQPJ01000014.1"/>
</dbReference>
<evidence type="ECO:0000313" key="6">
    <source>
        <dbReference type="EMBL" id="RTE52784.1"/>
    </source>
</evidence>
<dbReference type="SUPFAM" id="SSF46689">
    <property type="entry name" value="Homeodomain-like"/>
    <property type="match status" value="1"/>
</dbReference>
<dbReference type="InterPro" id="IPR036271">
    <property type="entry name" value="Tet_transcr_reg_TetR-rel_C_sf"/>
</dbReference>
<name>A0A430K110_9FLAO</name>
<dbReference type="Pfam" id="PF00440">
    <property type="entry name" value="TetR_N"/>
    <property type="match status" value="1"/>
</dbReference>